<feature type="compositionally biased region" description="Basic and acidic residues" evidence="2">
    <location>
        <begin position="1"/>
        <end position="29"/>
    </location>
</feature>
<evidence type="ECO:0000313" key="3">
    <source>
        <dbReference type="EMBL" id="HFZ09072.1"/>
    </source>
</evidence>
<reference evidence="3" key="1">
    <citation type="journal article" date="2020" name="mSystems">
        <title>Genome- and Community-Level Interaction Insights into Carbon Utilization and Element Cycling Functions of Hydrothermarchaeota in Hydrothermal Sediment.</title>
        <authorList>
            <person name="Zhou Z."/>
            <person name="Liu Y."/>
            <person name="Xu W."/>
            <person name="Pan J."/>
            <person name="Luo Z.H."/>
            <person name="Li M."/>
        </authorList>
    </citation>
    <scope>NUCLEOTIDE SEQUENCE [LARGE SCALE GENOMIC DNA]</scope>
    <source>
        <strain evidence="3">SpSt-757</strain>
    </source>
</reference>
<comment type="caution">
    <text evidence="3">The sequence shown here is derived from an EMBL/GenBank/DDBJ whole genome shotgun (WGS) entry which is preliminary data.</text>
</comment>
<gene>
    <name evidence="3" type="ORF">ENV41_02950</name>
</gene>
<protein>
    <submittedName>
        <fullName evidence="3">Uncharacterized protein</fullName>
    </submittedName>
</protein>
<organism evidence="3">
    <name type="scientific">candidate division CPR3 bacterium</name>
    <dbReference type="NCBI Taxonomy" id="2268181"/>
    <lineage>
        <taxon>Bacteria</taxon>
        <taxon>Bacteria division CPR3</taxon>
    </lineage>
</organism>
<feature type="region of interest" description="Disordered" evidence="2">
    <location>
        <begin position="191"/>
        <end position="227"/>
    </location>
</feature>
<dbReference type="EMBL" id="DTGG01000092">
    <property type="protein sequence ID" value="HFZ09072.1"/>
    <property type="molecule type" value="Genomic_DNA"/>
</dbReference>
<dbReference type="AlphaFoldDB" id="A0A7V3N5P3"/>
<evidence type="ECO:0000256" key="1">
    <source>
        <dbReference type="SAM" id="Coils"/>
    </source>
</evidence>
<sequence length="227" mass="26375">MEKIGESDQVEELFKTPQSEETKGEEKTVSESSSAQEKLYTLPDGRKVTAEQVYEEYQKLLPEFTRRSQELSELKKKTEIVEEDDTARQVREELKKHGVVFKDEFEQEKNRLVENLRRELEYEQRLKELEKEINGSDGRPPFKKDEVLAHMSKVPIYDPLKAYEDLHRTKLDEWKIQQFLAKKQGLSSYETVRGGSVGAPPPAAPKKSLGKMSDEEVRQLISEELSR</sequence>
<accession>A0A7V3N5P3</accession>
<proteinExistence type="predicted"/>
<feature type="coiled-coil region" evidence="1">
    <location>
        <begin position="102"/>
        <end position="139"/>
    </location>
</feature>
<feature type="region of interest" description="Disordered" evidence="2">
    <location>
        <begin position="1"/>
        <end position="45"/>
    </location>
</feature>
<keyword evidence="1" id="KW-0175">Coiled coil</keyword>
<name>A0A7V3N5P3_UNCC3</name>
<evidence type="ECO:0000256" key="2">
    <source>
        <dbReference type="SAM" id="MobiDB-lite"/>
    </source>
</evidence>